<dbReference type="Proteomes" id="UP000286773">
    <property type="component" value="Unassembled WGS sequence"/>
</dbReference>
<comment type="caution">
    <text evidence="1">The sequence shown here is derived from an EMBL/GenBank/DDBJ whole genome shotgun (WGS) entry which is preliminary data.</text>
</comment>
<evidence type="ECO:0000313" key="2">
    <source>
        <dbReference type="Proteomes" id="UP000286773"/>
    </source>
</evidence>
<evidence type="ECO:0000313" key="1">
    <source>
        <dbReference type="EMBL" id="RSU12508.1"/>
    </source>
</evidence>
<accession>A0A430AWS7</accession>
<dbReference type="OrthoDB" id="2200053at2"/>
<dbReference type="EMBL" id="NGKC01000005">
    <property type="protein sequence ID" value="RSU12508.1"/>
    <property type="molecule type" value="Genomic_DNA"/>
</dbReference>
<keyword evidence="2" id="KW-1185">Reference proteome</keyword>
<dbReference type="RefSeq" id="WP_126813368.1">
    <property type="nucleotide sequence ID" value="NZ_NGKC01000005.1"/>
</dbReference>
<sequence length="124" mass="13864">MSSLFNALKKQAADTLPETFLRLLEEKGIQQVEEYFFFQTMYNQTAFDQALAYLSSDITLTAEALSGYTIVARTVDGDFIAADSQTVLVIPRTLVTADVEQHPLSVFDFFIAWEDGSLHSQLVS</sequence>
<name>A0A430AWS7_9ENTE</name>
<proteinExistence type="predicted"/>
<dbReference type="AlphaFoldDB" id="A0A430AWS7"/>
<organism evidence="1 2">
    <name type="scientific">Vagococcus acidifermentans</name>
    <dbReference type="NCBI Taxonomy" id="564710"/>
    <lineage>
        <taxon>Bacteria</taxon>
        <taxon>Bacillati</taxon>
        <taxon>Bacillota</taxon>
        <taxon>Bacilli</taxon>
        <taxon>Lactobacillales</taxon>
        <taxon>Enterococcaceae</taxon>
        <taxon>Vagococcus</taxon>
    </lineage>
</organism>
<protein>
    <submittedName>
        <fullName evidence="1">Uncharacterized protein</fullName>
    </submittedName>
</protein>
<gene>
    <name evidence="1" type="ORF">CBF27_05915</name>
</gene>
<reference evidence="1 2" key="1">
    <citation type="submission" date="2017-05" db="EMBL/GenBank/DDBJ databases">
        <title>Vagococcus spp. assemblies.</title>
        <authorList>
            <person name="Gulvik C.A."/>
        </authorList>
    </citation>
    <scope>NUCLEOTIDE SEQUENCE [LARGE SCALE GENOMIC DNA]</scope>
    <source>
        <strain evidence="1 2">LMG 24798</strain>
    </source>
</reference>